<gene>
    <name evidence="22" type="ORF">ALE3EI_0167</name>
</gene>
<keyword evidence="16" id="KW-0865">Zymogen</keyword>
<dbReference type="Gene3D" id="3.40.630.10">
    <property type="entry name" value="Zn peptidases"/>
    <property type="match status" value="1"/>
</dbReference>
<proteinExistence type="predicted"/>
<evidence type="ECO:0000256" key="11">
    <source>
        <dbReference type="ARBA" id="ARBA00022801"/>
    </source>
</evidence>
<protein>
    <recommendedName>
        <fullName evidence="5">Carboxypeptidase Q</fullName>
    </recommendedName>
    <alternativeName>
        <fullName evidence="20">Plasma glutamate carboxypeptidase</fullName>
    </alternativeName>
</protein>
<comment type="subcellular location">
    <subcellularLocation>
        <location evidence="1">Endoplasmic reticulum</location>
    </subcellularLocation>
    <subcellularLocation>
        <location evidence="3">Golgi apparatus</location>
    </subcellularLocation>
    <subcellularLocation>
        <location evidence="2">Lysosome</location>
    </subcellularLocation>
    <subcellularLocation>
        <location evidence="4">Secreted</location>
    </subcellularLocation>
</comment>
<dbReference type="GO" id="GO:0006508">
    <property type="term" value="P:proteolysis"/>
    <property type="evidence" value="ECO:0007669"/>
    <property type="project" value="UniProtKB-KW"/>
</dbReference>
<keyword evidence="7" id="KW-0121">Carboxypeptidase</keyword>
<dbReference type="PANTHER" id="PTHR12053">
    <property type="entry name" value="PROTEASE FAMILY M28 PLASMA GLUTAMATE CARBOXYPEPTIDASE-RELATED"/>
    <property type="match status" value="1"/>
</dbReference>
<dbReference type="SUPFAM" id="SSF53187">
    <property type="entry name" value="Zn-dependent exopeptidases"/>
    <property type="match status" value="1"/>
</dbReference>
<dbReference type="GO" id="GO:0046872">
    <property type="term" value="F:metal ion binding"/>
    <property type="evidence" value="ECO:0007669"/>
    <property type="project" value="UniProtKB-KW"/>
</dbReference>
<dbReference type="EMBL" id="CP052909">
    <property type="protein sequence ID" value="QNJ96757.1"/>
    <property type="molecule type" value="Genomic_DNA"/>
</dbReference>
<reference evidence="22 23" key="1">
    <citation type="submission" date="2020-04" db="EMBL/GenBank/DDBJ databases">
        <title>Genome sequence of Altibacter aquimarinus strain ALE3EI.</title>
        <authorList>
            <person name="Oh H.-M."/>
            <person name="Jang D."/>
        </authorList>
    </citation>
    <scope>NUCLEOTIDE SEQUENCE [LARGE SCALE GENOMIC DNA]</scope>
    <source>
        <strain evidence="22 23">ALE3EI</strain>
    </source>
</reference>
<evidence type="ECO:0000256" key="13">
    <source>
        <dbReference type="ARBA" id="ARBA00022833"/>
    </source>
</evidence>
<dbReference type="GO" id="GO:0004180">
    <property type="term" value="F:carboxypeptidase activity"/>
    <property type="evidence" value="ECO:0007669"/>
    <property type="project" value="UniProtKB-KW"/>
</dbReference>
<evidence type="ECO:0000256" key="3">
    <source>
        <dbReference type="ARBA" id="ARBA00004555"/>
    </source>
</evidence>
<sequence length="470" mass="52281">MKQLLALFFISLFFSETYSQKVNTQDSLTIRSIYDMALLNGKSYEWLDYLSNEIGGRLSGSIQAEQAVKYTEAELNKLGLDKVWLQPVMVPKWTRGFKEYAYIETAPGTSTVANICALGGSVATNDLGLKAEVIEVQGIEDLARYGRAQIEGKIVFYNRPMRADLIHTFEAYGGCVDQRYSGALEAAQYGAVGVIVRSMTLRLDDFPHTGTMSYGDLPADKRIPACAISTNGAEYLSSALKIKPDLKFYFKQNCKVYPDVQSYNVVGEITGSKYPNKYIVVGGHLDSWDLGDGSHDDGAGCVQSMEVLRLFKQIKYKPEHSIRVVLFMNEENGLRGGNKYAENARLKNEQHIFALESDAGGFTPRGFSFDTDDANFEQILSWKPLFKPYLIHYFEKGGSGADIGPLKGNAPVLAGLRPDSQRYFDYHHAESDTFDAVNKRELELGGATMASLIYLIDKYGVVNEVSDIKN</sequence>
<keyword evidence="6" id="KW-0964">Secreted</keyword>
<evidence type="ECO:0000313" key="23">
    <source>
        <dbReference type="Proteomes" id="UP000515514"/>
    </source>
</evidence>
<dbReference type="RefSeq" id="WP_186989893.1">
    <property type="nucleotide sequence ID" value="NZ_CP052909.1"/>
</dbReference>
<evidence type="ECO:0000259" key="21">
    <source>
        <dbReference type="Pfam" id="PF04389"/>
    </source>
</evidence>
<organism evidence="22 23">
    <name type="scientific">Constantimarinum furrinae</name>
    <dbReference type="NCBI Taxonomy" id="2562285"/>
    <lineage>
        <taxon>Bacteria</taxon>
        <taxon>Pseudomonadati</taxon>
        <taxon>Bacteroidota</taxon>
        <taxon>Flavobacteriia</taxon>
        <taxon>Flavobacteriales</taxon>
        <taxon>Flavobacteriaceae</taxon>
        <taxon>Altibacter/Constantimarinum group</taxon>
        <taxon>Constantimarinum</taxon>
    </lineage>
</organism>
<evidence type="ECO:0000256" key="7">
    <source>
        <dbReference type="ARBA" id="ARBA00022645"/>
    </source>
</evidence>
<evidence type="ECO:0000256" key="12">
    <source>
        <dbReference type="ARBA" id="ARBA00022824"/>
    </source>
</evidence>
<keyword evidence="12" id="KW-0256">Endoplasmic reticulum</keyword>
<keyword evidence="8" id="KW-0645">Protease</keyword>
<evidence type="ECO:0000256" key="19">
    <source>
        <dbReference type="ARBA" id="ARBA00025833"/>
    </source>
</evidence>
<keyword evidence="15" id="KW-0482">Metalloprotease</keyword>
<evidence type="ECO:0000256" key="16">
    <source>
        <dbReference type="ARBA" id="ARBA00023145"/>
    </source>
</evidence>
<comment type="subunit">
    <text evidence="19">Homodimer. The monomeric form is inactive while the homodimer is active.</text>
</comment>
<dbReference type="InterPro" id="IPR007484">
    <property type="entry name" value="Peptidase_M28"/>
</dbReference>
<keyword evidence="13" id="KW-0862">Zinc</keyword>
<feature type="domain" description="Peptidase M28" evidence="21">
    <location>
        <begin position="264"/>
        <end position="451"/>
    </location>
</feature>
<evidence type="ECO:0000256" key="15">
    <source>
        <dbReference type="ARBA" id="ARBA00023049"/>
    </source>
</evidence>
<accession>A0A7G8PQZ1</accession>
<dbReference type="GO" id="GO:0005764">
    <property type="term" value="C:lysosome"/>
    <property type="evidence" value="ECO:0007669"/>
    <property type="project" value="UniProtKB-SubCell"/>
</dbReference>
<keyword evidence="11" id="KW-0378">Hydrolase</keyword>
<dbReference type="AlphaFoldDB" id="A0A7G8PQZ1"/>
<dbReference type="Gene3D" id="3.50.30.30">
    <property type="match status" value="1"/>
</dbReference>
<evidence type="ECO:0000256" key="5">
    <source>
        <dbReference type="ARBA" id="ARBA00014116"/>
    </source>
</evidence>
<dbReference type="GO" id="GO:0070573">
    <property type="term" value="F:metallodipeptidase activity"/>
    <property type="evidence" value="ECO:0007669"/>
    <property type="project" value="InterPro"/>
</dbReference>
<evidence type="ECO:0000256" key="2">
    <source>
        <dbReference type="ARBA" id="ARBA00004371"/>
    </source>
</evidence>
<keyword evidence="23" id="KW-1185">Reference proteome</keyword>
<keyword evidence="18" id="KW-0458">Lysosome</keyword>
<evidence type="ECO:0000256" key="4">
    <source>
        <dbReference type="ARBA" id="ARBA00004613"/>
    </source>
</evidence>
<evidence type="ECO:0000256" key="18">
    <source>
        <dbReference type="ARBA" id="ARBA00023228"/>
    </source>
</evidence>
<dbReference type="Pfam" id="PF04389">
    <property type="entry name" value="Peptidase_M28"/>
    <property type="match status" value="1"/>
</dbReference>
<evidence type="ECO:0000313" key="22">
    <source>
        <dbReference type="EMBL" id="QNJ96757.1"/>
    </source>
</evidence>
<evidence type="ECO:0000256" key="1">
    <source>
        <dbReference type="ARBA" id="ARBA00004240"/>
    </source>
</evidence>
<dbReference type="GO" id="GO:0005576">
    <property type="term" value="C:extracellular region"/>
    <property type="evidence" value="ECO:0007669"/>
    <property type="project" value="UniProtKB-SubCell"/>
</dbReference>
<evidence type="ECO:0000256" key="10">
    <source>
        <dbReference type="ARBA" id="ARBA00022729"/>
    </source>
</evidence>
<keyword evidence="9" id="KW-0479">Metal-binding</keyword>
<dbReference type="KEGG" id="alti:ALE3EI_0167"/>
<evidence type="ECO:0000256" key="6">
    <source>
        <dbReference type="ARBA" id="ARBA00022525"/>
    </source>
</evidence>
<evidence type="ECO:0000256" key="14">
    <source>
        <dbReference type="ARBA" id="ARBA00023034"/>
    </source>
</evidence>
<keyword evidence="14" id="KW-0333">Golgi apparatus</keyword>
<dbReference type="PANTHER" id="PTHR12053:SF3">
    <property type="entry name" value="CARBOXYPEPTIDASE Q"/>
    <property type="match status" value="1"/>
</dbReference>
<evidence type="ECO:0000256" key="8">
    <source>
        <dbReference type="ARBA" id="ARBA00022670"/>
    </source>
</evidence>
<evidence type="ECO:0000256" key="17">
    <source>
        <dbReference type="ARBA" id="ARBA00023180"/>
    </source>
</evidence>
<evidence type="ECO:0000256" key="9">
    <source>
        <dbReference type="ARBA" id="ARBA00022723"/>
    </source>
</evidence>
<keyword evidence="17" id="KW-0325">Glycoprotein</keyword>
<dbReference type="InterPro" id="IPR039866">
    <property type="entry name" value="CPQ"/>
</dbReference>
<evidence type="ECO:0000256" key="20">
    <source>
        <dbReference type="ARBA" id="ARBA00033328"/>
    </source>
</evidence>
<dbReference type="Proteomes" id="UP000515514">
    <property type="component" value="Chromosome"/>
</dbReference>
<name>A0A7G8PQZ1_9FLAO</name>
<keyword evidence="10" id="KW-0732">Signal</keyword>